<keyword evidence="1" id="KW-0732">Signal</keyword>
<dbReference type="EMBL" id="QLLG01000054">
    <property type="protein sequence ID" value="RMX68770.1"/>
    <property type="molecule type" value="Genomic_DNA"/>
</dbReference>
<evidence type="ECO:0000313" key="5">
    <source>
        <dbReference type="Proteomes" id="UP000286097"/>
    </source>
</evidence>
<dbReference type="EMBL" id="QKXF01000498">
    <property type="protein sequence ID" value="RQM10972.1"/>
    <property type="molecule type" value="Genomic_DNA"/>
</dbReference>
<feature type="chain" id="PRO_5036085830" description="RxLR effector protein" evidence="1">
    <location>
        <begin position="23"/>
        <end position="240"/>
    </location>
</feature>
<reference evidence="4 5" key="1">
    <citation type="submission" date="2018-06" db="EMBL/GenBank/DDBJ databases">
        <title>Comparative genomics of downy mildews reveals potential adaptations to biotrophy.</title>
        <authorList>
            <person name="Fletcher K."/>
            <person name="Klosterman S.J."/>
            <person name="Derevnina L."/>
            <person name="Martin F."/>
            <person name="Koike S."/>
            <person name="Reyes Chin-Wo S."/>
            <person name="Mou B."/>
            <person name="Michelmore R."/>
        </authorList>
    </citation>
    <scope>NUCLEOTIDE SEQUENCE [LARGE SCALE GENOMIC DNA]</scope>
    <source>
        <strain evidence="3 5">R13</strain>
        <strain evidence="2 4">R14</strain>
    </source>
</reference>
<dbReference type="AlphaFoldDB" id="A0A3M6VVP3"/>
<evidence type="ECO:0008006" key="6">
    <source>
        <dbReference type="Google" id="ProtNLM"/>
    </source>
</evidence>
<evidence type="ECO:0000313" key="2">
    <source>
        <dbReference type="EMBL" id="RMX68770.1"/>
    </source>
</evidence>
<evidence type="ECO:0000256" key="1">
    <source>
        <dbReference type="SAM" id="SignalP"/>
    </source>
</evidence>
<proteinExistence type="predicted"/>
<dbReference type="Proteomes" id="UP000286097">
    <property type="component" value="Unassembled WGS sequence"/>
</dbReference>
<evidence type="ECO:0000313" key="3">
    <source>
        <dbReference type="EMBL" id="RQM10972.1"/>
    </source>
</evidence>
<name>A0A3M6VVP3_9STRA</name>
<dbReference type="Proteomes" id="UP000282087">
    <property type="component" value="Unassembled WGS sequence"/>
</dbReference>
<evidence type="ECO:0000313" key="4">
    <source>
        <dbReference type="Proteomes" id="UP000282087"/>
    </source>
</evidence>
<gene>
    <name evidence="3" type="ORF">DD237_004272</name>
    <name evidence="2" type="ORF">DD238_003234</name>
</gene>
<accession>A0A3M6VVP3</accession>
<dbReference type="VEuPathDB" id="FungiDB:DD237_004272"/>
<organism evidence="2 4">
    <name type="scientific">Peronospora effusa</name>
    <dbReference type="NCBI Taxonomy" id="542832"/>
    <lineage>
        <taxon>Eukaryota</taxon>
        <taxon>Sar</taxon>
        <taxon>Stramenopiles</taxon>
        <taxon>Oomycota</taxon>
        <taxon>Peronosporomycetes</taxon>
        <taxon>Peronosporales</taxon>
        <taxon>Peronosporaceae</taxon>
        <taxon>Peronospora</taxon>
    </lineage>
</organism>
<feature type="signal peptide" evidence="1">
    <location>
        <begin position="1"/>
        <end position="22"/>
    </location>
</feature>
<keyword evidence="4" id="KW-1185">Reference proteome</keyword>
<sequence length="240" mass="27893">MRLYYPVLLVAAVAIAGTNVLADGDGEERSNFGEYEKFASYVSGEVGTAAELEVAPELEALVGDSSKGKGKYSSSSLSKSMKNLNPFRGSSSKMKNEYKKLKKDKRPEVPKHRVHQRLKELMGDMTLDEFFRKGYFEYWDNEIAEYNNAHEPQGSPKLSFQYLREYYKDDRKIIQAINTFKNKEEKEIFKNFQGRLIQEWKKNPDMTEKVLDLMLKDCDEKTKRIWTKAFRNFLPPSHSR</sequence>
<comment type="caution">
    <text evidence="2">The sequence shown here is derived from an EMBL/GenBank/DDBJ whole genome shotgun (WGS) entry which is preliminary data.</text>
</comment>
<protein>
    <recommendedName>
        <fullName evidence="6">RxLR effector protein</fullName>
    </recommendedName>
</protein>